<dbReference type="InterPro" id="IPR024496">
    <property type="entry name" value="Spore_germ_GerPE"/>
</dbReference>
<name>A0A1H8E1J4_9BACI</name>
<dbReference type="Pfam" id="PF10970">
    <property type="entry name" value="GerPE"/>
    <property type="match status" value="1"/>
</dbReference>
<sequence length="123" mass="13707">MLQRTTSVKDIEIDSLAISSVLQIGDSEYIHGFSRAIAVQRQVELFFGNEGNFADYPIFSEPITLPPVSEKIHLTRQNINPFLKVGKIDIIGVSSSAVVHLGNTKHVSLETRIKHIRQLLPKS</sequence>
<dbReference type="Proteomes" id="UP000198553">
    <property type="component" value="Unassembled WGS sequence"/>
</dbReference>
<dbReference type="AlphaFoldDB" id="A0A1H8E1J4"/>
<accession>A0A1H8E1J4</accession>
<gene>
    <name evidence="1" type="ORF">SAMN05192533_109128</name>
</gene>
<evidence type="ECO:0000313" key="1">
    <source>
        <dbReference type="EMBL" id="SEN13310.1"/>
    </source>
</evidence>
<dbReference type="OrthoDB" id="2599887at2"/>
<organism evidence="1 2">
    <name type="scientific">Mesobacillus persicus</name>
    <dbReference type="NCBI Taxonomy" id="930146"/>
    <lineage>
        <taxon>Bacteria</taxon>
        <taxon>Bacillati</taxon>
        <taxon>Bacillota</taxon>
        <taxon>Bacilli</taxon>
        <taxon>Bacillales</taxon>
        <taxon>Bacillaceae</taxon>
        <taxon>Mesobacillus</taxon>
    </lineage>
</organism>
<protein>
    <submittedName>
        <fullName evidence="1">Spore germination protein PE</fullName>
    </submittedName>
</protein>
<reference evidence="2" key="1">
    <citation type="submission" date="2016-10" db="EMBL/GenBank/DDBJ databases">
        <authorList>
            <person name="Varghese N."/>
            <person name="Submissions S."/>
        </authorList>
    </citation>
    <scope>NUCLEOTIDE SEQUENCE [LARGE SCALE GENOMIC DNA]</scope>
    <source>
        <strain evidence="2">B48,IBRC-M 10115,DSM 25386,CECT 8001</strain>
    </source>
</reference>
<proteinExistence type="predicted"/>
<evidence type="ECO:0000313" key="2">
    <source>
        <dbReference type="Proteomes" id="UP000198553"/>
    </source>
</evidence>
<keyword evidence="2" id="KW-1185">Reference proteome</keyword>
<dbReference type="EMBL" id="FOBW01000009">
    <property type="protein sequence ID" value="SEN13310.1"/>
    <property type="molecule type" value="Genomic_DNA"/>
</dbReference>
<dbReference type="STRING" id="930146.SAMN05192533_109128"/>
<dbReference type="RefSeq" id="WP_090746596.1">
    <property type="nucleotide sequence ID" value="NZ_FOBW01000009.1"/>
</dbReference>